<reference evidence="1" key="1">
    <citation type="journal article" date="2019" name="Microbiol. Resour. Announc.">
        <title>Draft Genomic Sequences of Streptomyces misionensis and Streptomyces albidoflavus, bacteria applied for phytopathogen biocontrol.</title>
        <authorList>
            <person name="Pylro V."/>
            <person name="Dias A."/>
            <person name="Andreote F."/>
            <person name="Varani A."/>
            <person name="Andreote C."/>
            <person name="Bernardo E."/>
            <person name="Martins T."/>
        </authorList>
    </citation>
    <scope>NUCLEOTIDE SEQUENCE [LARGE SCALE GENOMIC DNA]</scope>
    <source>
        <strain evidence="1">66</strain>
    </source>
</reference>
<accession>A0A5C6JB29</accession>
<sequence>MTTQTATGAARARQGQGTHHFIITLEKPGLLSATQEGTFTPPPGGTRQDAYRLIYRSVTDQNPALNGASVGFFLLEPNQL</sequence>
<proteinExistence type="predicted"/>
<keyword evidence="2" id="KW-1185">Reference proteome</keyword>
<gene>
    <name evidence="1" type="ORF">FRZ03_24855</name>
</gene>
<dbReference type="EMBL" id="VOGW01000144">
    <property type="protein sequence ID" value="TWV37745.1"/>
    <property type="molecule type" value="Genomic_DNA"/>
</dbReference>
<organism evidence="1 2">
    <name type="scientific">Streptomyces misionensis</name>
    <dbReference type="NCBI Taxonomy" id="67331"/>
    <lineage>
        <taxon>Bacteria</taxon>
        <taxon>Bacillati</taxon>
        <taxon>Actinomycetota</taxon>
        <taxon>Actinomycetes</taxon>
        <taxon>Kitasatosporales</taxon>
        <taxon>Streptomycetaceae</taxon>
        <taxon>Streptomyces</taxon>
    </lineage>
</organism>
<comment type="caution">
    <text evidence="1">The sequence shown here is derived from an EMBL/GenBank/DDBJ whole genome shotgun (WGS) entry which is preliminary data.</text>
</comment>
<dbReference type="AlphaFoldDB" id="A0A5C6JB29"/>
<evidence type="ECO:0000313" key="1">
    <source>
        <dbReference type="EMBL" id="TWV37745.1"/>
    </source>
</evidence>
<dbReference type="Proteomes" id="UP000320481">
    <property type="component" value="Unassembled WGS sequence"/>
</dbReference>
<evidence type="ECO:0000313" key="2">
    <source>
        <dbReference type="Proteomes" id="UP000320481"/>
    </source>
</evidence>
<name>A0A5C6JB29_9ACTN</name>
<protein>
    <submittedName>
        <fullName evidence="1">Uncharacterized protein</fullName>
    </submittedName>
</protein>
<dbReference type="RefSeq" id="WP_146467362.1">
    <property type="nucleotide sequence ID" value="NZ_VOGW01000144.1"/>
</dbReference>